<dbReference type="Pfam" id="PF01535">
    <property type="entry name" value="PPR"/>
    <property type="match status" value="2"/>
</dbReference>
<keyword evidence="2" id="KW-0694">RNA-binding</keyword>
<feature type="region of interest" description="Disordered" evidence="4">
    <location>
        <begin position="688"/>
        <end position="711"/>
    </location>
</feature>
<accession>A0A813FI06</accession>
<feature type="region of interest" description="Disordered" evidence="4">
    <location>
        <begin position="1390"/>
        <end position="1409"/>
    </location>
</feature>
<dbReference type="PROSITE" id="PS51375">
    <property type="entry name" value="PPR"/>
    <property type="match status" value="2"/>
</dbReference>
<dbReference type="Proteomes" id="UP000654075">
    <property type="component" value="Unassembled WGS sequence"/>
</dbReference>
<dbReference type="InterPro" id="IPR011990">
    <property type="entry name" value="TPR-like_helical_dom_sf"/>
</dbReference>
<reference evidence="6" key="1">
    <citation type="submission" date="2021-02" db="EMBL/GenBank/DDBJ databases">
        <authorList>
            <person name="Dougan E. K."/>
            <person name="Rhodes N."/>
            <person name="Thang M."/>
            <person name="Chan C."/>
        </authorList>
    </citation>
    <scope>NUCLEOTIDE SEQUENCE</scope>
</reference>
<evidence type="ECO:0000313" key="6">
    <source>
        <dbReference type="EMBL" id="CAE8611544.1"/>
    </source>
</evidence>
<dbReference type="PANTHER" id="PTHR47447:SF17">
    <property type="entry name" value="OS12G0638900 PROTEIN"/>
    <property type="match status" value="1"/>
</dbReference>
<dbReference type="Gene3D" id="3.30.1370.10">
    <property type="entry name" value="K Homology domain, type 1"/>
    <property type="match status" value="3"/>
</dbReference>
<comment type="caution">
    <text evidence="6">The sequence shown here is derived from an EMBL/GenBank/DDBJ whole genome shotgun (WGS) entry which is preliminary data.</text>
</comment>
<name>A0A813FI06_POLGL</name>
<feature type="region of interest" description="Disordered" evidence="4">
    <location>
        <begin position="537"/>
        <end position="561"/>
    </location>
</feature>
<evidence type="ECO:0000256" key="1">
    <source>
        <dbReference type="ARBA" id="ARBA00022737"/>
    </source>
</evidence>
<feature type="compositionally biased region" description="Basic and acidic residues" evidence="4">
    <location>
        <begin position="584"/>
        <end position="598"/>
    </location>
</feature>
<dbReference type="NCBIfam" id="TIGR00756">
    <property type="entry name" value="PPR"/>
    <property type="match status" value="1"/>
</dbReference>
<feature type="region of interest" description="Disordered" evidence="4">
    <location>
        <begin position="899"/>
        <end position="924"/>
    </location>
</feature>
<feature type="compositionally biased region" description="Basic and acidic residues" evidence="4">
    <location>
        <begin position="1230"/>
        <end position="1242"/>
    </location>
</feature>
<dbReference type="InterPro" id="IPR004087">
    <property type="entry name" value="KH_dom"/>
</dbReference>
<gene>
    <name evidence="6" type="ORF">PGLA1383_LOCUS29346</name>
</gene>
<dbReference type="InterPro" id="IPR004088">
    <property type="entry name" value="KH_dom_type_1"/>
</dbReference>
<dbReference type="InterPro" id="IPR036612">
    <property type="entry name" value="KH_dom_type_1_sf"/>
</dbReference>
<feature type="compositionally biased region" description="Basic and acidic residues" evidence="4">
    <location>
        <begin position="688"/>
        <end position="703"/>
    </location>
</feature>
<dbReference type="Pfam" id="PF13041">
    <property type="entry name" value="PPR_2"/>
    <property type="match status" value="1"/>
</dbReference>
<feature type="repeat" description="PPR" evidence="3">
    <location>
        <begin position="9"/>
        <end position="43"/>
    </location>
</feature>
<evidence type="ECO:0000256" key="3">
    <source>
        <dbReference type="PROSITE-ProRule" id="PRU00708"/>
    </source>
</evidence>
<feature type="compositionally biased region" description="Basic and acidic residues" evidence="4">
    <location>
        <begin position="612"/>
        <end position="630"/>
    </location>
</feature>
<feature type="repeat" description="PPR" evidence="3">
    <location>
        <begin position="114"/>
        <end position="148"/>
    </location>
</feature>
<feature type="region of interest" description="Disordered" evidence="4">
    <location>
        <begin position="1169"/>
        <end position="1242"/>
    </location>
</feature>
<feature type="compositionally biased region" description="Basic and acidic residues" evidence="4">
    <location>
        <begin position="1169"/>
        <end position="1222"/>
    </location>
</feature>
<dbReference type="Pfam" id="PF13812">
    <property type="entry name" value="PPR_3"/>
    <property type="match status" value="1"/>
</dbReference>
<dbReference type="GO" id="GO:0003723">
    <property type="term" value="F:RNA binding"/>
    <property type="evidence" value="ECO:0007669"/>
    <property type="project" value="UniProtKB-UniRule"/>
</dbReference>
<evidence type="ECO:0000256" key="4">
    <source>
        <dbReference type="SAM" id="MobiDB-lite"/>
    </source>
</evidence>
<protein>
    <recommendedName>
        <fullName evidence="5">K Homology domain-containing protein</fullName>
    </recommendedName>
</protein>
<organism evidence="6 7">
    <name type="scientific">Polarella glacialis</name>
    <name type="common">Dinoflagellate</name>
    <dbReference type="NCBI Taxonomy" id="89957"/>
    <lineage>
        <taxon>Eukaryota</taxon>
        <taxon>Sar</taxon>
        <taxon>Alveolata</taxon>
        <taxon>Dinophyceae</taxon>
        <taxon>Suessiales</taxon>
        <taxon>Suessiaceae</taxon>
        <taxon>Polarella</taxon>
    </lineage>
</organism>
<evidence type="ECO:0000313" key="7">
    <source>
        <dbReference type="Proteomes" id="UP000654075"/>
    </source>
</evidence>
<dbReference type="PROSITE" id="PS51257">
    <property type="entry name" value="PROKAR_LIPOPROTEIN"/>
    <property type="match status" value="1"/>
</dbReference>
<dbReference type="EMBL" id="CAJNNV010025029">
    <property type="protein sequence ID" value="CAE8611544.1"/>
    <property type="molecule type" value="Genomic_DNA"/>
</dbReference>
<dbReference type="InterPro" id="IPR002885">
    <property type="entry name" value="PPR_rpt"/>
</dbReference>
<dbReference type="PANTHER" id="PTHR47447">
    <property type="entry name" value="OS03G0856100 PROTEIN"/>
    <property type="match status" value="1"/>
</dbReference>
<dbReference type="Gene3D" id="1.25.40.10">
    <property type="entry name" value="Tetratricopeptide repeat domain"/>
    <property type="match status" value="4"/>
</dbReference>
<dbReference type="CDD" id="cd00105">
    <property type="entry name" value="KH-I"/>
    <property type="match status" value="3"/>
</dbReference>
<keyword evidence="7" id="KW-1185">Reference proteome</keyword>
<keyword evidence="1" id="KW-0677">Repeat</keyword>
<dbReference type="SMART" id="SM00322">
    <property type="entry name" value="KH"/>
    <property type="match status" value="3"/>
</dbReference>
<feature type="region of interest" description="Disordered" evidence="4">
    <location>
        <begin position="579"/>
        <end position="636"/>
    </location>
</feature>
<evidence type="ECO:0000256" key="2">
    <source>
        <dbReference type="PROSITE-ProRule" id="PRU00117"/>
    </source>
</evidence>
<feature type="domain" description="K Homology" evidence="5">
    <location>
        <begin position="732"/>
        <end position="796"/>
    </location>
</feature>
<feature type="compositionally biased region" description="Low complexity" evidence="4">
    <location>
        <begin position="537"/>
        <end position="557"/>
    </location>
</feature>
<sequence>MQSCRLTPDTVTFGSTVSACGRSGHWEQALSLLQEARRQTVPASLITWNAAISACGEGQRWDWALHLLQHAGVQGLSADLISFSACISACAKGHQWELAVQLLVDVKARKLRADAMAFNSCLNALSQGSQWELAVALLEEMKEKGPSPGAVTHNSVLSALERGGQWSHALAMLCSLQARRVPLEATGYNAACSACRGEWRLALGLVLQMRSRAVEPSTVTSNALISAFERSGKADVALEHLGQMQRQLGLRADSLSFNSAISACGKAWWAELRRGAGLEADEITLNACISACEKALQWQRALSLLCGMRGLLLRISYNAAISACENCDLVAVKEQWRASIGLLSRLRSEAPSSPQVMTYCAVISACAQGNNWGATLRLLAELRHERQTPDALTCNAALRACRSGFLTSFLNFLLCLLTEMQSFADGHADAIGCCAALEACAAGGAGTPDACPQSIMEAAHLIAELQELQLTNLRVKAEPKADAAPKAKAAAAPKAEAKAASAPKAAAAPKAEAAMAMLGLQQLDYLAPEAKAAAAPKAAAEPKGKAKAQPKAAAAPPVEEEIVDFGPESSWEGVISKKSKMATKKKDEPAAKVEEPEPVKAPTSIYKATNDALKDEDRAKQNNDRDKARDSQNQQRTLQRIAAVKEVKVEDLKIENLVALTVDMSLEVTAQISLWGRKLEKQYGVLIERPDSGKGGGKGDKGSRPAPKSLTVRGVEQDKAKACVEALKALDFSGKQVIPVSAKQAVAIMGPQQSNARKIEEDFKGVFIHSERNQVTLFGPPSKVASCLKHVQSIMPEEKDMTPSAPISIDKDRARALIGAGGKNVQKIETETGTQIKVNLSKKDEKEDEDIPATIIIKGEKDKQEKAREQINAFFKSLDVTLVEAEPDVITRLYEAMPRAGKGKGKGKGQEEASAKPQQQSKFAELRESSGLTVVRKAKGVLIVGDKKEVAKWKVVLQECMNDASNPPASVKLESEQAKIWSPERIEGLCESTGAKVVLARRQGASVLEIMGTDSEKEKATAAIEKVMAEMGCVETIENVSANGIKMLTAKYAGKVKDMEKEFDVCITLHRNTAVVKIIGAKESSAKAKEAVESALSAEDSVLTKEIEIAWDEGKVVIGRGGSTVRHIKQTTMVDDLQVEDGAETKKVILRGTEETIAAAEKMLKEVIAKSKESGGERPEGGRREGGKGEGKGEGKSYSKEERSARKGEGKGEGKAEVKFGDDQNQPKAAKVEKPRAPKVDVKLESEELFPTLGGQKEGASNGGKAAGTWGSKSAAWTAKDGSPADAEAVAEVAPRLCFGLGASGGEPLPSNERQGPSTSASRHASICVVEFDQLNQYRDILGAWDYAVTDPDGMLDGAVAPDSCVSTRRRRKQLPAYFGPGCLQPTGDVLSQRTTQHNSDFTTTATSD</sequence>
<dbReference type="Pfam" id="PF00013">
    <property type="entry name" value="KH_1"/>
    <property type="match status" value="3"/>
</dbReference>
<dbReference type="PROSITE" id="PS50084">
    <property type="entry name" value="KH_TYPE_1"/>
    <property type="match status" value="2"/>
</dbReference>
<feature type="domain" description="K Homology" evidence="5">
    <location>
        <begin position="801"/>
        <end position="876"/>
    </location>
</feature>
<proteinExistence type="predicted"/>
<dbReference type="SUPFAM" id="SSF54791">
    <property type="entry name" value="Eukaryotic type KH-domain (KH-domain type I)"/>
    <property type="match status" value="3"/>
</dbReference>
<dbReference type="OrthoDB" id="10027144at2759"/>
<feature type="domain" description="K Homology" evidence="5">
    <location>
        <begin position="1101"/>
        <end position="1169"/>
    </location>
</feature>
<evidence type="ECO:0000259" key="5">
    <source>
        <dbReference type="SMART" id="SM00322"/>
    </source>
</evidence>